<dbReference type="AlphaFoldDB" id="A0A2R8YG47"/>
<organism evidence="3 4">
    <name type="scientific">Homo sapiens</name>
    <name type="common">Human</name>
    <dbReference type="NCBI Taxonomy" id="9606"/>
    <lineage>
        <taxon>Eukaryota</taxon>
        <taxon>Metazoa</taxon>
        <taxon>Chordata</taxon>
        <taxon>Craniata</taxon>
        <taxon>Vertebrata</taxon>
        <taxon>Euteleostomi</taxon>
        <taxon>Mammalia</taxon>
        <taxon>Eutheria</taxon>
        <taxon>Euarchontoglires</taxon>
        <taxon>Primates</taxon>
        <taxon>Haplorrhini</taxon>
        <taxon>Catarrhini</taxon>
        <taxon>Hominidae</taxon>
        <taxon>Homo</taxon>
    </lineage>
</organism>
<dbReference type="Proteomes" id="UP000005640">
    <property type="component" value="Chromosome 6"/>
</dbReference>
<reference evidence="3" key="4">
    <citation type="submission" date="2025-08" db="UniProtKB">
        <authorList>
            <consortium name="Ensembl"/>
        </authorList>
    </citation>
    <scope>IDENTIFICATION</scope>
</reference>
<dbReference type="EMBL" id="AL080275">
    <property type="status" value="NOT_ANNOTATED_CDS"/>
    <property type="molecule type" value="Genomic_DNA"/>
</dbReference>
<sequence>MAWTARDRGALGLLLLGLCLCAAQRGPPGEQGPPGPPGPPGVPGIDGIDGDRGPKGPPGPPGPAGEPGKPGAPGKPGTPGADAGVQWHDLGSLQPLPPGFKRFSCLSLQLPE</sequence>
<dbReference type="HGNC" id="HGNC:2217">
    <property type="gene designation" value="COL9A1"/>
</dbReference>
<dbReference type="ChiTaRS" id="COL9A1">
    <property type="organism name" value="human"/>
</dbReference>
<gene>
    <name evidence="3" type="primary">COL9A1</name>
</gene>
<accession>A0A2R8YG47</accession>
<dbReference type="GeneTree" id="ENSGT00940000157935"/>
<dbReference type="PANTHER" id="PTHR46254">
    <property type="entry name" value="PROTEIN GVQW1-RELATED"/>
    <property type="match status" value="1"/>
</dbReference>
<evidence type="ECO:0000313" key="3">
    <source>
        <dbReference type="Ensembl" id="ENSP00000495638.1"/>
    </source>
</evidence>
<protein>
    <submittedName>
        <fullName evidence="3">Collagen type IX alpha 1 chain</fullName>
    </submittedName>
</protein>
<dbReference type="OpenTargets" id="ENSG00000112280"/>
<dbReference type="Bgee" id="ENSG00000112280">
    <property type="expression patterns" value="Expressed in tibia and 114 other cell types or tissues"/>
</dbReference>
<dbReference type="OrthoDB" id="6161718at2759"/>
<reference evidence="3 4" key="1">
    <citation type="journal article" date="2001" name="Nature">
        <title>Initial sequencing and analysis of the human genome.</title>
        <authorList>
            <consortium name="International Human Genome Sequencing Consortium"/>
            <person name="Lander E.S."/>
            <person name="Linton L.M."/>
            <person name="Birren B."/>
            <person name="Nusbaum C."/>
            <person name="Zody M.C."/>
            <person name="Baldwin J."/>
            <person name="Devon K."/>
            <person name="Dewar K."/>
            <person name="Doyle M."/>
            <person name="FitzHugh W."/>
            <person name="Funke R."/>
            <person name="Gage D."/>
            <person name="Harris K."/>
            <person name="Heaford A."/>
            <person name="Howland J."/>
            <person name="Kann L."/>
            <person name="Lehoczky J."/>
            <person name="LeVine R."/>
            <person name="McEwan P."/>
            <person name="McKernan K."/>
            <person name="Meldrim J."/>
            <person name="Mesirov J.P."/>
            <person name="Miranda C."/>
            <person name="Morris W."/>
            <person name="Naylor J."/>
            <person name="Raymond C."/>
            <person name="Rosetti M."/>
            <person name="Santos R."/>
            <person name="Sheridan A."/>
            <person name="Sougnez C."/>
            <person name="Stange-Thomann N."/>
            <person name="Stojanovic N."/>
            <person name="Subramanian A."/>
            <person name="Wyman D."/>
            <person name="Rogers J."/>
            <person name="Sulston J."/>
            <person name="Ainscough R."/>
            <person name="Beck S."/>
            <person name="Bentley D."/>
            <person name="Burton J."/>
            <person name="Clee C."/>
            <person name="Carter N."/>
            <person name="Coulson A."/>
            <person name="Deadman R."/>
            <person name="Deloukas P."/>
            <person name="Dunham A."/>
            <person name="Dunham I."/>
            <person name="Durbin R."/>
            <person name="French L."/>
            <person name="Grafham D."/>
            <person name="Gregory S."/>
            <person name="Hubbard T."/>
            <person name="Humphray S."/>
            <person name="Hunt A."/>
            <person name="Jones M."/>
            <person name="Lloyd C."/>
            <person name="McMurray A."/>
            <person name="Matthews L."/>
            <person name="Mercer S."/>
            <person name="Milne S."/>
            <person name="Mullikin J.C."/>
            <person name="Mungall A."/>
            <person name="Plumb R."/>
            <person name="Ross M."/>
            <person name="Shownkeen R."/>
            <person name="Sims S."/>
            <person name="Waterston R.H."/>
            <person name="Wilson R.K."/>
            <person name="Hillier L.W."/>
            <person name="McPherson J.D."/>
            <person name="Marra M.A."/>
            <person name="Mardis E.R."/>
            <person name="Fulton L.A."/>
            <person name="Chinwalla A.T."/>
            <person name="Pepin K.H."/>
            <person name="Gish W.R."/>
            <person name="Chissoe S.L."/>
            <person name="Wendl M.C."/>
            <person name="Delehaunty K.D."/>
            <person name="Miner T.L."/>
            <person name="Delehaunty A."/>
            <person name="Kramer J.B."/>
            <person name="Cook L.L."/>
            <person name="Fulton R.S."/>
            <person name="Johnson D.L."/>
            <person name="Minx P.J."/>
            <person name="Clifton S.W."/>
            <person name="Hawkins T."/>
            <person name="Branscomb E."/>
            <person name="Predki P."/>
            <person name="Richardson P."/>
            <person name="Wenning S."/>
            <person name="Slezak T."/>
            <person name="Doggett N."/>
            <person name="Cheng J.F."/>
            <person name="Olsen A."/>
            <person name="Lucas S."/>
            <person name="Elkin C."/>
            <person name="Uberbacher E."/>
            <person name="Frazier M."/>
            <person name="Gibbs R.A."/>
            <person name="Muzny D.M."/>
            <person name="Scherer S.E."/>
            <person name="Bouck J.B."/>
            <person name="Sodergren E.J."/>
            <person name="Worley K.C."/>
            <person name="Rives C.M."/>
            <person name="Gorrell J.H."/>
            <person name="Metzker M.L."/>
            <person name="Naylor S.L."/>
            <person name="Kucherlapati R.S."/>
            <person name="Nelson D.L."/>
            <person name="Weinstock G.M."/>
            <person name="Sakaki Y."/>
            <person name="Fujiyama A."/>
            <person name="Hattori M."/>
            <person name="Yada T."/>
            <person name="Toyoda A."/>
            <person name="Itoh T."/>
            <person name="Kawagoe C."/>
            <person name="Watanabe H."/>
            <person name="Totoki Y."/>
            <person name="Taylor T."/>
            <person name="Weissenbach J."/>
            <person name="Heilig R."/>
            <person name="Saurin W."/>
            <person name="Artiguenave F."/>
            <person name="Brottier P."/>
            <person name="Bruls T."/>
            <person name="Pelletier E."/>
            <person name="Robert C."/>
            <person name="Wincker P."/>
            <person name="Smith D.R."/>
            <person name="Doucette-Stamm L."/>
            <person name="Rubenfield M."/>
            <person name="Weinstock K."/>
            <person name="Lee H.M."/>
            <person name="Dubois J."/>
            <person name="Rosenthal A."/>
            <person name="Platzer M."/>
            <person name="Nyakatura G."/>
            <person name="Taudien S."/>
            <person name="Rump A."/>
            <person name="Yang H."/>
            <person name="Yu J."/>
            <person name="Wang J."/>
            <person name="Huang G."/>
            <person name="Gu J."/>
            <person name="Hood L."/>
            <person name="Rowen L."/>
            <person name="Madan A."/>
            <person name="Qin S."/>
            <person name="Davis R.W."/>
            <person name="Federspiel N.A."/>
            <person name="Abola A.P."/>
            <person name="Proctor M.J."/>
            <person name="Myers R.M."/>
            <person name="Schmutz J."/>
            <person name="Dickson M."/>
            <person name="Grimwood J."/>
            <person name="Cox D.R."/>
            <person name="Olson M.V."/>
            <person name="Kaul R."/>
            <person name="Raymond C."/>
            <person name="Shimizu N."/>
            <person name="Kawasaki K."/>
            <person name="Minoshima S."/>
            <person name="Evans G.A."/>
            <person name="Athanasiou M."/>
            <person name="Schultz R."/>
            <person name="Roe B.A."/>
            <person name="Chen F."/>
            <person name="Pan H."/>
            <person name="Ramser J."/>
            <person name="Lehrach H."/>
            <person name="Reinhardt R."/>
            <person name="McCombie W.R."/>
            <person name="de la Bastide M."/>
            <person name="Dedhia N."/>
            <person name="Blocker H."/>
            <person name="Hornischer K."/>
            <person name="Nordsiek G."/>
            <person name="Agarwala R."/>
            <person name="Aravind L."/>
            <person name="Bailey J.A."/>
            <person name="Bateman A."/>
            <person name="Batzoglou S."/>
            <person name="Birney E."/>
            <person name="Bork P."/>
            <person name="Brown D.G."/>
            <person name="Burge C.B."/>
            <person name="Cerutti L."/>
            <person name="Chen H.C."/>
            <person name="Church D."/>
            <person name="Clamp M."/>
            <person name="Copley R.R."/>
            <person name="Doerks T."/>
            <person name="Eddy S.R."/>
            <person name="Eichler E.E."/>
            <person name="Furey T.S."/>
            <person name="Galagan J."/>
            <person name="Gilbert J.G."/>
            <person name="Harmon C."/>
            <person name="Hayashizaki Y."/>
            <person name="Haussler D."/>
            <person name="Hermjakob H."/>
            <person name="Hokamp K."/>
            <person name="Jang W."/>
            <person name="Johnson L.S."/>
            <person name="Jones T.A."/>
            <person name="Kasif S."/>
            <person name="Kaspryzk A."/>
            <person name="Kennedy S."/>
            <person name="Kent W.J."/>
            <person name="Kitts P."/>
            <person name="Koonin E.V."/>
            <person name="Korf I."/>
            <person name="Kulp D."/>
            <person name="Lancet D."/>
            <person name="Lowe T.M."/>
            <person name="McLysaght A."/>
            <person name="Mikkelsen T."/>
            <person name="Moran J.V."/>
            <person name="Mulder N."/>
            <person name="Pollara V.J."/>
            <person name="Ponting C.P."/>
            <person name="Schuler G."/>
            <person name="Schultz J."/>
            <person name="Slater G."/>
            <person name="Smit A.F."/>
            <person name="Stupka E."/>
            <person name="Szustakowski J."/>
            <person name="Thierry-Mieg D."/>
            <person name="Thierry-Mieg J."/>
            <person name="Wagner L."/>
            <person name="Wallis J."/>
            <person name="Wheeler R."/>
            <person name="Williams A."/>
            <person name="Wolf Y.I."/>
            <person name="Wolfe K.H."/>
            <person name="Yang S.P."/>
            <person name="Yeh R.F."/>
            <person name="Collins F."/>
            <person name="Guyer M.S."/>
            <person name="Peterson J."/>
            <person name="Felsenfeld A."/>
            <person name="Wetterstrand K.A."/>
            <person name="Patrinos A."/>
            <person name="Morgan M.J."/>
            <person name="de Jong P."/>
            <person name="Catanese J.J."/>
            <person name="Osoegawa K."/>
            <person name="Shizuya H."/>
            <person name="Choi S."/>
            <person name="Chen Y.J."/>
        </authorList>
    </citation>
    <scope>NUCLEOTIDE SEQUENCE [LARGE SCALE GENOMIC DNA]</scope>
</reference>
<evidence type="ECO:0000256" key="2">
    <source>
        <dbReference type="SAM" id="SignalP"/>
    </source>
</evidence>
<dbReference type="Pfam" id="PF01391">
    <property type="entry name" value="Collagen"/>
    <property type="match status" value="1"/>
</dbReference>
<evidence type="ECO:0000256" key="1">
    <source>
        <dbReference type="SAM" id="MobiDB-lite"/>
    </source>
</evidence>
<dbReference type="EMBL" id="AL160262">
    <property type="status" value="NOT_ANNOTATED_CDS"/>
    <property type="molecule type" value="Genomic_DNA"/>
</dbReference>
<dbReference type="VEuPathDB" id="HostDB:ENSG00000112280"/>
<evidence type="ECO:0000313" key="4">
    <source>
        <dbReference type="Proteomes" id="UP000005640"/>
    </source>
</evidence>
<dbReference type="InterPro" id="IPR008160">
    <property type="entry name" value="Collagen"/>
</dbReference>
<dbReference type="ExpressionAtlas" id="A0A2R8YG47">
    <property type="expression patterns" value="baseline and differential"/>
</dbReference>
<dbReference type="Ensembl" id="ENST00000644493.1">
    <property type="protein sequence ID" value="ENSP00000495638.1"/>
    <property type="gene ID" value="ENSG00000112280.18"/>
</dbReference>
<proteinExistence type="predicted"/>
<feature type="compositionally biased region" description="Pro residues" evidence="1">
    <location>
        <begin position="55"/>
        <end position="64"/>
    </location>
</feature>
<feature type="compositionally biased region" description="Pro residues" evidence="1">
    <location>
        <begin position="30"/>
        <end position="42"/>
    </location>
</feature>
<reference evidence="3 4" key="2">
    <citation type="journal article" date="2003" name="Nature">
        <title>The DNA sequence and analysis of human chromosome 6.</title>
        <authorList>
            <person name="Mungall A.J."/>
            <person name="Palmer S.A."/>
            <person name="Sims S.K."/>
            <person name="Edwards C.A."/>
            <person name="Ashurst J.L."/>
            <person name="Wilming L."/>
            <person name="Jones M.C."/>
            <person name="Horton R."/>
            <person name="Hunt S.E."/>
            <person name="Scott C.E."/>
            <person name="Gilbert J.G."/>
            <person name="Clamp M.E."/>
            <person name="Bethel G."/>
            <person name="Milne S."/>
            <person name="Ainscough R."/>
            <person name="Almeida J.P."/>
            <person name="Ambrose K.D."/>
            <person name="Andrews T.D."/>
            <person name="Ashwell R.I."/>
            <person name="Babbage A.K."/>
            <person name="Bagguley C.L."/>
            <person name="Bailey J."/>
            <person name="Banerjee R."/>
            <person name="Barker D.J."/>
            <person name="Barlow K.F."/>
            <person name="Bates K."/>
            <person name="Beare D.M."/>
            <person name="Beasley H."/>
            <person name="Beasley O."/>
            <person name="Bird C.P."/>
            <person name="Blakey S."/>
            <person name="Bray-Allen S."/>
            <person name="Brook J."/>
            <person name="Brown A.J."/>
            <person name="Brown J.Y."/>
            <person name="Burford D.C."/>
            <person name="Burrill W."/>
            <person name="Burton J."/>
            <person name="Carder C."/>
            <person name="Carter N.P."/>
            <person name="Chapman J.C."/>
            <person name="Clark S.Y."/>
            <person name="Clark G."/>
            <person name="Clee C.M."/>
            <person name="Clegg S."/>
            <person name="Cobley V."/>
            <person name="Collier R.E."/>
            <person name="Collins J.E."/>
            <person name="Colman L.K."/>
            <person name="Corby N.R."/>
            <person name="Coville G.J."/>
            <person name="Culley K.M."/>
            <person name="Dhami P."/>
            <person name="Davies J."/>
            <person name="Dunn M."/>
            <person name="Earthrowl M.E."/>
            <person name="Ellington A.E."/>
            <person name="Evans K.A."/>
            <person name="Faulkner L."/>
            <person name="Francis M.D."/>
            <person name="Frankish A."/>
            <person name="Frankland J."/>
            <person name="French L."/>
            <person name="Garner P."/>
            <person name="Garnett J."/>
            <person name="Ghori M.J."/>
            <person name="Gilby L.M."/>
            <person name="Gillson C.J."/>
            <person name="Glithero R.J."/>
            <person name="Grafham D.V."/>
            <person name="Grant M."/>
            <person name="Gribble S."/>
            <person name="Griffiths C."/>
            <person name="Griffiths M."/>
            <person name="Hall R."/>
            <person name="Halls K.S."/>
            <person name="Hammond S."/>
            <person name="Harley J.L."/>
            <person name="Hart E.A."/>
            <person name="Heath P.D."/>
            <person name="Heathcott R."/>
            <person name="Holmes S.J."/>
            <person name="Howden P.J."/>
            <person name="Howe K.L."/>
            <person name="Howell G.R."/>
            <person name="Huckle E."/>
            <person name="Humphray S.J."/>
            <person name="Humphries M.D."/>
            <person name="Hunt A.R."/>
            <person name="Johnson C.M."/>
            <person name="Joy A.A."/>
            <person name="Kay M."/>
            <person name="Keenan S.J."/>
            <person name="Kimberley A.M."/>
            <person name="King A."/>
            <person name="Laird G.K."/>
            <person name="Langford C."/>
            <person name="Lawlor S."/>
            <person name="Leongamornlert D.A."/>
            <person name="Leversha M."/>
            <person name="Lloyd C.R."/>
            <person name="Lloyd D.M."/>
            <person name="Loveland J.E."/>
            <person name="Lovell J."/>
            <person name="Martin S."/>
            <person name="Mashreghi-Mohammadi M."/>
            <person name="Maslen G.L."/>
            <person name="Matthews L."/>
            <person name="McCann O.T."/>
            <person name="McLaren S.J."/>
            <person name="McLay K."/>
            <person name="McMurray A."/>
            <person name="Moore M.J."/>
            <person name="Mullikin J.C."/>
            <person name="Niblett D."/>
            <person name="Nickerson T."/>
            <person name="Novik K.L."/>
            <person name="Oliver K."/>
            <person name="Overton-Larty E.K."/>
            <person name="Parker A."/>
            <person name="Patel R."/>
            <person name="Pearce A.V."/>
            <person name="Peck A.I."/>
            <person name="Phillimore B."/>
            <person name="Phillips S."/>
            <person name="Plumb R.W."/>
            <person name="Porter K.M."/>
            <person name="Ramsey Y."/>
            <person name="Ranby S.A."/>
            <person name="Rice C.M."/>
            <person name="Ross M.T."/>
            <person name="Searle S.M."/>
            <person name="Sehra H.K."/>
            <person name="Sheridan E."/>
            <person name="Skuce C.D."/>
            <person name="Smith S."/>
            <person name="Smith M."/>
            <person name="Spraggon L."/>
            <person name="Squares S.L."/>
            <person name="Steward C.A."/>
            <person name="Sycamore N."/>
            <person name="Tamlyn-Hall G."/>
            <person name="Tester J."/>
            <person name="Theaker A.J."/>
            <person name="Thomas D.W."/>
            <person name="Thorpe A."/>
            <person name="Tracey A."/>
            <person name="Tromans A."/>
            <person name="Tubby B."/>
            <person name="Wall M."/>
            <person name="Wallis J.M."/>
            <person name="West A.P."/>
            <person name="White S.S."/>
            <person name="Whitehead S.L."/>
            <person name="Whittaker H."/>
            <person name="Wild A."/>
            <person name="Willey D.J."/>
            <person name="Wilmer T.E."/>
            <person name="Wood J.M."/>
            <person name="Wray P.W."/>
            <person name="Wyatt J.C."/>
            <person name="Young L."/>
            <person name="Younger R.M."/>
            <person name="Bentley D.R."/>
            <person name="Coulson A."/>
            <person name="Durbin R."/>
            <person name="Hubbard T."/>
            <person name="Sulston J.E."/>
            <person name="Dunham I."/>
            <person name="Rogers J."/>
            <person name="Beck S."/>
        </authorList>
    </citation>
    <scope>NUCLEOTIDE SEQUENCE [LARGE SCALE GENOMIC DNA]</scope>
</reference>
<reference evidence="3" key="5">
    <citation type="submission" date="2025-09" db="UniProtKB">
        <authorList>
            <consortium name="Ensembl"/>
        </authorList>
    </citation>
    <scope>IDENTIFICATION</scope>
</reference>
<name>A0A2R8YG47_HUMAN</name>
<feature type="signal peptide" evidence="2">
    <location>
        <begin position="1"/>
        <end position="23"/>
    </location>
</feature>
<dbReference type="MassIVE" id="A0A2R8YG47"/>
<keyword evidence="2" id="KW-0732">Signal</keyword>
<keyword evidence="4" id="KW-1185">Reference proteome</keyword>
<feature type="chain" id="PRO_5015321046" evidence="2">
    <location>
        <begin position="24"/>
        <end position="112"/>
    </location>
</feature>
<reference evidence="3 4" key="3">
    <citation type="journal article" date="2004" name="Nature">
        <title>Finishing the euchromatic sequence of the human genome.</title>
        <authorList>
            <consortium name="International Human Genome Sequencing Consortium"/>
        </authorList>
    </citation>
    <scope>NUCLEOTIDE SEQUENCE [LARGE SCALE GENOMIC DNA]</scope>
</reference>
<feature type="region of interest" description="Disordered" evidence="1">
    <location>
        <begin position="23"/>
        <end position="98"/>
    </location>
</feature>